<gene>
    <name evidence="1" type="ORF">BaRGS_00021265</name>
</gene>
<feature type="non-terminal residue" evidence="1">
    <location>
        <position position="63"/>
    </location>
</feature>
<name>A0ABD0KKJ6_9CAEN</name>
<proteinExistence type="predicted"/>
<dbReference type="AlphaFoldDB" id="A0ABD0KKJ6"/>
<keyword evidence="2" id="KW-1185">Reference proteome</keyword>
<evidence type="ECO:0000313" key="2">
    <source>
        <dbReference type="Proteomes" id="UP001519460"/>
    </source>
</evidence>
<comment type="caution">
    <text evidence="1">The sequence shown here is derived from an EMBL/GenBank/DDBJ whole genome shotgun (WGS) entry which is preliminary data.</text>
</comment>
<evidence type="ECO:0000313" key="1">
    <source>
        <dbReference type="EMBL" id="KAK7487563.1"/>
    </source>
</evidence>
<protein>
    <submittedName>
        <fullName evidence="1">Uncharacterized protein</fullName>
    </submittedName>
</protein>
<dbReference type="EMBL" id="JACVVK020000163">
    <property type="protein sequence ID" value="KAK7487563.1"/>
    <property type="molecule type" value="Genomic_DNA"/>
</dbReference>
<dbReference type="Proteomes" id="UP001519460">
    <property type="component" value="Unassembled WGS sequence"/>
</dbReference>
<sequence length="63" mass="7483">MTRPFVRLEQRTFGFRKTTTHAEADGWSPQEARRMVEVGYVALGLRRPINHCEDESYKHHLIR</sequence>
<organism evidence="1 2">
    <name type="scientific">Batillaria attramentaria</name>
    <dbReference type="NCBI Taxonomy" id="370345"/>
    <lineage>
        <taxon>Eukaryota</taxon>
        <taxon>Metazoa</taxon>
        <taxon>Spiralia</taxon>
        <taxon>Lophotrochozoa</taxon>
        <taxon>Mollusca</taxon>
        <taxon>Gastropoda</taxon>
        <taxon>Caenogastropoda</taxon>
        <taxon>Sorbeoconcha</taxon>
        <taxon>Cerithioidea</taxon>
        <taxon>Batillariidae</taxon>
        <taxon>Batillaria</taxon>
    </lineage>
</organism>
<accession>A0ABD0KKJ6</accession>
<reference evidence="1 2" key="1">
    <citation type="journal article" date="2023" name="Sci. Data">
        <title>Genome assembly of the Korean intertidal mud-creeper Batillaria attramentaria.</title>
        <authorList>
            <person name="Patra A.K."/>
            <person name="Ho P.T."/>
            <person name="Jun S."/>
            <person name="Lee S.J."/>
            <person name="Kim Y."/>
            <person name="Won Y.J."/>
        </authorList>
    </citation>
    <scope>NUCLEOTIDE SEQUENCE [LARGE SCALE GENOMIC DNA]</scope>
    <source>
        <strain evidence="1">Wonlab-2016</strain>
    </source>
</reference>